<evidence type="ECO:0000313" key="4">
    <source>
        <dbReference type="Proteomes" id="UP001642409"/>
    </source>
</evidence>
<comment type="caution">
    <text evidence="2">The sequence shown here is derived from an EMBL/GenBank/DDBJ whole genome shotgun (WGS) entry which is preliminary data.</text>
</comment>
<proteinExistence type="predicted"/>
<accession>A0AA86QLL2</accession>
<evidence type="ECO:0000313" key="2">
    <source>
        <dbReference type="EMBL" id="CAI9958777.1"/>
    </source>
</evidence>
<gene>
    <name evidence="3" type="ORF">HINF_LOCUS25535</name>
    <name evidence="2" type="ORF">HINF_LOCUS46422</name>
</gene>
<evidence type="ECO:0000313" key="3">
    <source>
        <dbReference type="EMBL" id="CAL6016493.1"/>
    </source>
</evidence>
<keyword evidence="4" id="KW-1185">Reference proteome</keyword>
<keyword evidence="1" id="KW-0812">Transmembrane</keyword>
<feature type="transmembrane region" description="Helical" evidence="1">
    <location>
        <begin position="232"/>
        <end position="250"/>
    </location>
</feature>
<feature type="transmembrane region" description="Helical" evidence="1">
    <location>
        <begin position="6"/>
        <end position="27"/>
    </location>
</feature>
<feature type="transmembrane region" description="Helical" evidence="1">
    <location>
        <begin position="39"/>
        <end position="59"/>
    </location>
</feature>
<organism evidence="2">
    <name type="scientific">Hexamita inflata</name>
    <dbReference type="NCBI Taxonomy" id="28002"/>
    <lineage>
        <taxon>Eukaryota</taxon>
        <taxon>Metamonada</taxon>
        <taxon>Diplomonadida</taxon>
        <taxon>Hexamitidae</taxon>
        <taxon>Hexamitinae</taxon>
        <taxon>Hexamita</taxon>
    </lineage>
</organism>
<reference evidence="2" key="1">
    <citation type="submission" date="2023-06" db="EMBL/GenBank/DDBJ databases">
        <authorList>
            <person name="Kurt Z."/>
        </authorList>
    </citation>
    <scope>NUCLEOTIDE SEQUENCE</scope>
</reference>
<protein>
    <submittedName>
        <fullName evidence="3">Hypothetical_protein</fullName>
    </submittedName>
</protein>
<evidence type="ECO:0000256" key="1">
    <source>
        <dbReference type="SAM" id="Phobius"/>
    </source>
</evidence>
<keyword evidence="1" id="KW-1133">Transmembrane helix</keyword>
<keyword evidence="1" id="KW-0472">Membrane</keyword>
<dbReference type="EMBL" id="CAXDID020000076">
    <property type="protein sequence ID" value="CAL6016493.1"/>
    <property type="molecule type" value="Genomic_DNA"/>
</dbReference>
<dbReference type="AlphaFoldDB" id="A0AA86QLL2"/>
<reference evidence="3 4" key="2">
    <citation type="submission" date="2024-07" db="EMBL/GenBank/DDBJ databases">
        <authorList>
            <person name="Akdeniz Z."/>
        </authorList>
    </citation>
    <scope>NUCLEOTIDE SEQUENCE [LARGE SCALE GENOMIC DNA]</scope>
</reference>
<dbReference type="Proteomes" id="UP001642409">
    <property type="component" value="Unassembled WGS sequence"/>
</dbReference>
<name>A0AA86QLL2_9EUKA</name>
<dbReference type="EMBL" id="CATOUU010000909">
    <property type="protein sequence ID" value="CAI9958777.1"/>
    <property type="molecule type" value="Genomic_DNA"/>
</dbReference>
<sequence>MIMLHIIGCALTIYFTTSLIVSVLLLCFSKNNKKLQQCFDLPICLMIFHTTIAVFSILSCYSYPQFLAISVIFYTIKFFSLCYQYLKDYEDTQRINNAESIQEYQIEVRMITPQAQFYCDSYHFEPFTQNNSGVVVTGQRKVITHHQTQLINILSIIDSKEPVYYNSYAPCVSLYNFSKITFDENSKLQLQQIADSFYSNKQDIYCSVSFSSYLPLPYQTYVRIKPFKISKLLFWISYLFQFDVLFVSIIRANIYKTIQRTTKICSLTENQTVSNQNENNEFFTKKEPVFEDIFDKSFQNENEIRFYEQ</sequence>